<dbReference type="PROSITE" id="PS51257">
    <property type="entry name" value="PROKAR_LIPOPROTEIN"/>
    <property type="match status" value="1"/>
</dbReference>
<keyword evidence="2" id="KW-0812">Transmembrane</keyword>
<name>A0ABU6SFE1_9FABA</name>
<feature type="region of interest" description="Disordered" evidence="1">
    <location>
        <begin position="115"/>
        <end position="142"/>
    </location>
</feature>
<dbReference type="PANTHER" id="PTHR34964">
    <property type="entry name" value="MEMBRANE LIPOPROTEIN-RELATED"/>
    <property type="match status" value="1"/>
</dbReference>
<evidence type="ECO:0000256" key="1">
    <source>
        <dbReference type="SAM" id="MobiDB-lite"/>
    </source>
</evidence>
<accession>A0ABU6SFE1</accession>
<feature type="transmembrane region" description="Helical" evidence="2">
    <location>
        <begin position="52"/>
        <end position="74"/>
    </location>
</feature>
<feature type="transmembrane region" description="Helical" evidence="2">
    <location>
        <begin position="16"/>
        <end position="40"/>
    </location>
</feature>
<dbReference type="PANTHER" id="PTHR34964:SF1">
    <property type="entry name" value="MEMBRANE LIPOPROTEIN"/>
    <property type="match status" value="1"/>
</dbReference>
<keyword evidence="2" id="KW-1133">Transmembrane helix</keyword>
<dbReference type="EMBL" id="JASCZI010060666">
    <property type="protein sequence ID" value="MED6135126.1"/>
    <property type="molecule type" value="Genomic_DNA"/>
</dbReference>
<evidence type="ECO:0000313" key="3">
    <source>
        <dbReference type="EMBL" id="MED6135126.1"/>
    </source>
</evidence>
<keyword evidence="2" id="KW-0472">Membrane</keyword>
<dbReference type="Proteomes" id="UP001341840">
    <property type="component" value="Unassembled WGS sequence"/>
</dbReference>
<organism evidence="3 4">
    <name type="scientific">Stylosanthes scabra</name>
    <dbReference type="NCBI Taxonomy" id="79078"/>
    <lineage>
        <taxon>Eukaryota</taxon>
        <taxon>Viridiplantae</taxon>
        <taxon>Streptophyta</taxon>
        <taxon>Embryophyta</taxon>
        <taxon>Tracheophyta</taxon>
        <taxon>Spermatophyta</taxon>
        <taxon>Magnoliopsida</taxon>
        <taxon>eudicotyledons</taxon>
        <taxon>Gunneridae</taxon>
        <taxon>Pentapetalae</taxon>
        <taxon>rosids</taxon>
        <taxon>fabids</taxon>
        <taxon>Fabales</taxon>
        <taxon>Fabaceae</taxon>
        <taxon>Papilionoideae</taxon>
        <taxon>50 kb inversion clade</taxon>
        <taxon>dalbergioids sensu lato</taxon>
        <taxon>Dalbergieae</taxon>
        <taxon>Pterocarpus clade</taxon>
        <taxon>Stylosanthes</taxon>
    </lineage>
</organism>
<feature type="compositionally biased region" description="Polar residues" evidence="1">
    <location>
        <begin position="116"/>
        <end position="129"/>
    </location>
</feature>
<sequence length="142" mass="15279">MRQMPGDSDPDSGRTFIWLITCILFISILAGGGCLLAYIVLPESQTSSLIPILGVTLVCLPWAFWFLTCLYRIFSRCCCGERDVPGNYNYGGRGYPAGSASNARRNADLEVASQAGKGSQLNRASSVASHESETAFANKMAS</sequence>
<evidence type="ECO:0000256" key="2">
    <source>
        <dbReference type="SAM" id="Phobius"/>
    </source>
</evidence>
<gene>
    <name evidence="3" type="ORF">PIB30_043247</name>
</gene>
<proteinExistence type="predicted"/>
<comment type="caution">
    <text evidence="3">The sequence shown here is derived from an EMBL/GenBank/DDBJ whole genome shotgun (WGS) entry which is preliminary data.</text>
</comment>
<keyword evidence="4" id="KW-1185">Reference proteome</keyword>
<evidence type="ECO:0000313" key="4">
    <source>
        <dbReference type="Proteomes" id="UP001341840"/>
    </source>
</evidence>
<protein>
    <submittedName>
        <fullName evidence="3">Uncharacterized protein</fullName>
    </submittedName>
</protein>
<reference evidence="3 4" key="1">
    <citation type="journal article" date="2023" name="Plants (Basel)">
        <title>Bridging the Gap: Combining Genomics and Transcriptomics Approaches to Understand Stylosanthes scabra, an Orphan Legume from the Brazilian Caatinga.</title>
        <authorList>
            <person name="Ferreira-Neto J.R.C."/>
            <person name="da Silva M.D."/>
            <person name="Binneck E."/>
            <person name="de Melo N.F."/>
            <person name="da Silva R.H."/>
            <person name="de Melo A.L.T.M."/>
            <person name="Pandolfi V."/>
            <person name="Bustamante F.O."/>
            <person name="Brasileiro-Vidal A.C."/>
            <person name="Benko-Iseppon A.M."/>
        </authorList>
    </citation>
    <scope>NUCLEOTIDE SEQUENCE [LARGE SCALE GENOMIC DNA]</scope>
    <source>
        <tissue evidence="3">Leaves</tissue>
    </source>
</reference>